<organism evidence="6 7">
    <name type="scientific">Virgisporangium aurantiacum</name>
    <dbReference type="NCBI Taxonomy" id="175570"/>
    <lineage>
        <taxon>Bacteria</taxon>
        <taxon>Bacillati</taxon>
        <taxon>Actinomycetota</taxon>
        <taxon>Actinomycetes</taxon>
        <taxon>Micromonosporales</taxon>
        <taxon>Micromonosporaceae</taxon>
        <taxon>Virgisporangium</taxon>
    </lineage>
</organism>
<evidence type="ECO:0000256" key="2">
    <source>
        <dbReference type="ARBA" id="ARBA00023172"/>
    </source>
</evidence>
<dbReference type="Gene3D" id="1.10.150.130">
    <property type="match status" value="1"/>
</dbReference>
<evidence type="ECO:0000256" key="3">
    <source>
        <dbReference type="PROSITE-ProRule" id="PRU01248"/>
    </source>
</evidence>
<keyword evidence="2" id="KW-0233">DNA recombination</keyword>
<comment type="caution">
    <text evidence="6">The sequence shown here is derived from an EMBL/GenBank/DDBJ whole genome shotgun (WGS) entry which is preliminary data.</text>
</comment>
<dbReference type="AlphaFoldDB" id="A0A8J3ZJG1"/>
<dbReference type="InterPro" id="IPR050090">
    <property type="entry name" value="Tyrosine_recombinase_XerCD"/>
</dbReference>
<evidence type="ECO:0008006" key="8">
    <source>
        <dbReference type="Google" id="ProtNLM"/>
    </source>
</evidence>
<dbReference type="PANTHER" id="PTHR30349">
    <property type="entry name" value="PHAGE INTEGRASE-RELATED"/>
    <property type="match status" value="1"/>
</dbReference>
<dbReference type="PROSITE" id="PS51898">
    <property type="entry name" value="TYR_RECOMBINASE"/>
    <property type="match status" value="1"/>
</dbReference>
<dbReference type="InterPro" id="IPR013762">
    <property type="entry name" value="Integrase-like_cat_sf"/>
</dbReference>
<evidence type="ECO:0000259" key="5">
    <source>
        <dbReference type="PROSITE" id="PS51900"/>
    </source>
</evidence>
<dbReference type="PANTHER" id="PTHR30349:SF91">
    <property type="entry name" value="INTA PROTEIN"/>
    <property type="match status" value="1"/>
</dbReference>
<dbReference type="PROSITE" id="PS51900">
    <property type="entry name" value="CB"/>
    <property type="match status" value="1"/>
</dbReference>
<evidence type="ECO:0000313" key="7">
    <source>
        <dbReference type="Proteomes" id="UP000612585"/>
    </source>
</evidence>
<dbReference type="Pfam" id="PF00589">
    <property type="entry name" value="Phage_integrase"/>
    <property type="match status" value="1"/>
</dbReference>
<name>A0A8J3ZJG1_9ACTN</name>
<dbReference type="GO" id="GO:0015074">
    <property type="term" value="P:DNA integration"/>
    <property type="evidence" value="ECO:0007669"/>
    <property type="project" value="InterPro"/>
</dbReference>
<keyword evidence="1 3" id="KW-0238">DNA-binding</keyword>
<dbReference type="Proteomes" id="UP000612585">
    <property type="component" value="Unassembled WGS sequence"/>
</dbReference>
<dbReference type="CDD" id="cd01189">
    <property type="entry name" value="INT_ICEBs1_C_like"/>
    <property type="match status" value="1"/>
</dbReference>
<protein>
    <recommendedName>
        <fullName evidence="8">Site-specific recombinase XerD</fullName>
    </recommendedName>
</protein>
<reference evidence="6" key="1">
    <citation type="submission" date="2021-01" db="EMBL/GenBank/DDBJ databases">
        <title>Whole genome shotgun sequence of Virgisporangium aurantiacum NBRC 16421.</title>
        <authorList>
            <person name="Komaki H."/>
            <person name="Tamura T."/>
        </authorList>
    </citation>
    <scope>NUCLEOTIDE SEQUENCE</scope>
    <source>
        <strain evidence="6">NBRC 16421</strain>
    </source>
</reference>
<feature type="domain" description="Tyr recombinase" evidence="4">
    <location>
        <begin position="107"/>
        <end position="304"/>
    </location>
</feature>
<evidence type="ECO:0000259" key="4">
    <source>
        <dbReference type="PROSITE" id="PS51898"/>
    </source>
</evidence>
<dbReference type="InterPro" id="IPR010998">
    <property type="entry name" value="Integrase_recombinase_N"/>
</dbReference>
<dbReference type="InterPro" id="IPR002104">
    <property type="entry name" value="Integrase_catalytic"/>
</dbReference>
<dbReference type="InterPro" id="IPR011010">
    <property type="entry name" value="DNA_brk_join_enz"/>
</dbReference>
<proteinExistence type="predicted"/>
<evidence type="ECO:0000313" key="6">
    <source>
        <dbReference type="EMBL" id="GIJ64994.1"/>
    </source>
</evidence>
<dbReference type="SUPFAM" id="SSF56349">
    <property type="entry name" value="DNA breaking-rejoining enzymes"/>
    <property type="match status" value="1"/>
</dbReference>
<dbReference type="GO" id="GO:0003677">
    <property type="term" value="F:DNA binding"/>
    <property type="evidence" value="ECO:0007669"/>
    <property type="project" value="UniProtKB-UniRule"/>
</dbReference>
<feature type="domain" description="Core-binding (CB)" evidence="5">
    <location>
        <begin position="1"/>
        <end position="66"/>
    </location>
</feature>
<sequence>MSHAGYIEQFLIPHIGRLTLKEVTVPRLSEMFARIGRQTNRAGRPHTPSTLAHIRTTLRAALNAAVRDGLITDNPARHIELPVNPRPRPVVWTPARIAAWQATGVRPRIAVWRPATLSEFLDTVRDDRLFALWWLLALRGLRRGEAAALRWSDIDLDRGELDVHRARTTAGYAVFEGAPKTNASRRTVALDKHTVKVLRDHHRRQRTAGAGVWVGGGYVFTGPDGRPLHPDAITRRFARLVAATGLPPIRLHDLRHGAACLAHAAGADLKTIQQQLGHATIAITADIYTIALPATQRHSAKATAKLLRKAAGVRRATKSQPHQTRDG</sequence>
<dbReference type="Gene3D" id="1.10.443.10">
    <property type="entry name" value="Intergrase catalytic core"/>
    <property type="match status" value="1"/>
</dbReference>
<evidence type="ECO:0000256" key="1">
    <source>
        <dbReference type="ARBA" id="ARBA00023125"/>
    </source>
</evidence>
<keyword evidence="7" id="KW-1185">Reference proteome</keyword>
<accession>A0A8J3ZJG1</accession>
<gene>
    <name evidence="6" type="ORF">Vau01_125100</name>
</gene>
<dbReference type="EMBL" id="BOPG01000145">
    <property type="protein sequence ID" value="GIJ64994.1"/>
    <property type="molecule type" value="Genomic_DNA"/>
</dbReference>
<dbReference type="GO" id="GO:0006310">
    <property type="term" value="P:DNA recombination"/>
    <property type="evidence" value="ECO:0007669"/>
    <property type="project" value="UniProtKB-KW"/>
</dbReference>
<dbReference type="InterPro" id="IPR044068">
    <property type="entry name" value="CB"/>
</dbReference>